<gene>
    <name evidence="2" type="ORF">MDA_GLEAN10013408</name>
</gene>
<feature type="region of interest" description="Disordered" evidence="1">
    <location>
        <begin position="1"/>
        <end position="44"/>
    </location>
</feature>
<evidence type="ECO:0000313" key="3">
    <source>
        <dbReference type="Proteomes" id="UP000010556"/>
    </source>
</evidence>
<dbReference type="AlphaFoldDB" id="L5LWS1"/>
<dbReference type="EMBL" id="KB106583">
    <property type="protein sequence ID" value="ELK30889.1"/>
    <property type="molecule type" value="Genomic_DNA"/>
</dbReference>
<sequence>MSADARTFSKTQSPELSEDHAIVGSGVDPRPRSTPTRPSRPPLHRAVLLGSAAKGKAMLSHSSMVRQRKQQAAAIMKEIHRHGTLSPCGVDIVRTRCPVPVWRGHSEGHGALCPVWCGHSEARCPVPVWRGHSEDTVPCARVAWT</sequence>
<evidence type="ECO:0000313" key="2">
    <source>
        <dbReference type="EMBL" id="ELK30889.1"/>
    </source>
</evidence>
<organism evidence="2 3">
    <name type="scientific">Myotis davidii</name>
    <name type="common">David's myotis</name>
    <dbReference type="NCBI Taxonomy" id="225400"/>
    <lineage>
        <taxon>Eukaryota</taxon>
        <taxon>Metazoa</taxon>
        <taxon>Chordata</taxon>
        <taxon>Craniata</taxon>
        <taxon>Vertebrata</taxon>
        <taxon>Euteleostomi</taxon>
        <taxon>Mammalia</taxon>
        <taxon>Eutheria</taxon>
        <taxon>Laurasiatheria</taxon>
        <taxon>Chiroptera</taxon>
        <taxon>Yangochiroptera</taxon>
        <taxon>Vespertilionidae</taxon>
        <taxon>Myotis</taxon>
    </lineage>
</organism>
<protein>
    <submittedName>
        <fullName evidence="2">Uncharacterized protein</fullName>
    </submittedName>
</protein>
<dbReference type="Proteomes" id="UP000010556">
    <property type="component" value="Unassembled WGS sequence"/>
</dbReference>
<name>L5LWS1_MYODS</name>
<keyword evidence="3" id="KW-1185">Reference proteome</keyword>
<accession>L5LWS1</accession>
<reference evidence="3" key="1">
    <citation type="journal article" date="2013" name="Science">
        <title>Comparative analysis of bat genomes provides insight into the evolution of flight and immunity.</title>
        <authorList>
            <person name="Zhang G."/>
            <person name="Cowled C."/>
            <person name="Shi Z."/>
            <person name="Huang Z."/>
            <person name="Bishop-Lilly K.A."/>
            <person name="Fang X."/>
            <person name="Wynne J.W."/>
            <person name="Xiong Z."/>
            <person name="Baker M.L."/>
            <person name="Zhao W."/>
            <person name="Tachedjian M."/>
            <person name="Zhu Y."/>
            <person name="Zhou P."/>
            <person name="Jiang X."/>
            <person name="Ng J."/>
            <person name="Yang L."/>
            <person name="Wu L."/>
            <person name="Xiao J."/>
            <person name="Feng Y."/>
            <person name="Chen Y."/>
            <person name="Sun X."/>
            <person name="Zhang Y."/>
            <person name="Marsh G.A."/>
            <person name="Crameri G."/>
            <person name="Broder C.C."/>
            <person name="Frey K.G."/>
            <person name="Wang L.F."/>
            <person name="Wang J."/>
        </authorList>
    </citation>
    <scope>NUCLEOTIDE SEQUENCE [LARGE SCALE GENOMIC DNA]</scope>
</reference>
<proteinExistence type="predicted"/>
<evidence type="ECO:0000256" key="1">
    <source>
        <dbReference type="SAM" id="MobiDB-lite"/>
    </source>
</evidence>